<gene>
    <name evidence="3" type="ORF">BDEG_27397</name>
</gene>
<comment type="similarity">
    <text evidence="1">Belongs to the UPF0047 family.</text>
</comment>
<sequence>MEMSLNNLAPEDAGYIHTDEGSDDMPGHVKSSLFGCSLTIPVTNSALNLGQHLARNMVV</sequence>
<dbReference type="EMBL" id="DS022311">
    <property type="protein sequence ID" value="OAJ44132.1"/>
    <property type="molecule type" value="Genomic_DNA"/>
</dbReference>
<organism evidence="3 4">
    <name type="scientific">Batrachochytrium dendrobatidis (strain JEL423)</name>
    <dbReference type="NCBI Taxonomy" id="403673"/>
    <lineage>
        <taxon>Eukaryota</taxon>
        <taxon>Fungi</taxon>
        <taxon>Fungi incertae sedis</taxon>
        <taxon>Chytridiomycota</taxon>
        <taxon>Chytridiomycota incertae sedis</taxon>
        <taxon>Chytridiomycetes</taxon>
        <taxon>Rhizophydiales</taxon>
        <taxon>Rhizophydiales incertae sedis</taxon>
        <taxon>Batrachochytrium</taxon>
    </lineage>
</organism>
<feature type="region of interest" description="Disordered" evidence="2">
    <location>
        <begin position="1"/>
        <end position="22"/>
    </location>
</feature>
<evidence type="ECO:0000256" key="2">
    <source>
        <dbReference type="SAM" id="MobiDB-lite"/>
    </source>
</evidence>
<dbReference type="PANTHER" id="PTHR30615">
    <property type="entry name" value="UNCHARACTERIZED PROTEIN YJBQ-RELATED"/>
    <property type="match status" value="1"/>
</dbReference>
<evidence type="ECO:0000313" key="4">
    <source>
        <dbReference type="Proteomes" id="UP000077115"/>
    </source>
</evidence>
<dbReference type="InterPro" id="IPR001602">
    <property type="entry name" value="UPF0047_YjbQ-like"/>
</dbReference>
<dbReference type="Pfam" id="PF01894">
    <property type="entry name" value="YjbQ"/>
    <property type="match status" value="1"/>
</dbReference>
<evidence type="ECO:0000256" key="1">
    <source>
        <dbReference type="ARBA" id="ARBA00005534"/>
    </source>
</evidence>
<protein>
    <submittedName>
        <fullName evidence="3">Uncharacterized protein</fullName>
    </submittedName>
</protein>
<name>A0A177WW71_BATDL</name>
<dbReference type="VEuPathDB" id="FungiDB:BDEG_27397"/>
<accession>A0A177WW71</accession>
<evidence type="ECO:0000313" key="3">
    <source>
        <dbReference type="EMBL" id="OAJ44132.1"/>
    </source>
</evidence>
<reference evidence="3 4" key="1">
    <citation type="submission" date="2006-10" db="EMBL/GenBank/DDBJ databases">
        <title>The Genome Sequence of Batrachochytrium dendrobatidis JEL423.</title>
        <authorList>
            <consortium name="The Broad Institute Genome Sequencing Platform"/>
            <person name="Birren B."/>
            <person name="Lander E."/>
            <person name="Galagan J."/>
            <person name="Cuomo C."/>
            <person name="Devon K."/>
            <person name="Jaffe D."/>
            <person name="Butler J."/>
            <person name="Alvarez P."/>
            <person name="Gnerre S."/>
            <person name="Grabherr M."/>
            <person name="Kleber M."/>
            <person name="Mauceli E."/>
            <person name="Brockman W."/>
            <person name="Young S."/>
            <person name="LaButti K."/>
            <person name="Sykes S."/>
            <person name="DeCaprio D."/>
            <person name="Crawford M."/>
            <person name="Koehrsen M."/>
            <person name="Engels R."/>
            <person name="Montgomery P."/>
            <person name="Pearson M."/>
            <person name="Howarth C."/>
            <person name="Larson L."/>
            <person name="White J."/>
            <person name="O'Leary S."/>
            <person name="Kodira C."/>
            <person name="Zeng Q."/>
            <person name="Yandava C."/>
            <person name="Alvarado L."/>
            <person name="Longcore J."/>
            <person name="James T."/>
        </authorList>
    </citation>
    <scope>NUCLEOTIDE SEQUENCE [LARGE SCALE GENOMIC DNA]</scope>
    <source>
        <strain evidence="3 4">JEL423</strain>
    </source>
</reference>
<dbReference type="STRING" id="403673.A0A177WW71"/>
<reference evidence="3 4" key="2">
    <citation type="submission" date="2016-05" db="EMBL/GenBank/DDBJ databases">
        <title>Lineage-specific infection strategies underlie the spectrum of fungal disease in amphibians.</title>
        <authorList>
            <person name="Cuomo C.A."/>
            <person name="Farrer R.A."/>
            <person name="James T."/>
            <person name="Longcore J."/>
            <person name="Birren B."/>
        </authorList>
    </citation>
    <scope>NUCLEOTIDE SEQUENCE [LARGE SCALE GENOMIC DNA]</scope>
    <source>
        <strain evidence="3 4">JEL423</strain>
    </source>
</reference>
<proteinExistence type="inferred from homology"/>
<dbReference type="OrthoDB" id="10255963at2759"/>
<dbReference type="Proteomes" id="UP000077115">
    <property type="component" value="Unassembled WGS sequence"/>
</dbReference>
<dbReference type="SUPFAM" id="SSF111038">
    <property type="entry name" value="YjbQ-like"/>
    <property type="match status" value="1"/>
</dbReference>
<dbReference type="AlphaFoldDB" id="A0A177WW71"/>
<dbReference type="InterPro" id="IPR035917">
    <property type="entry name" value="YjbQ-like_sf"/>
</dbReference>
<dbReference type="PANTHER" id="PTHR30615:SF8">
    <property type="entry name" value="UPF0047 PROTEIN C4A8.02C"/>
    <property type="match status" value="1"/>
</dbReference>
<dbReference type="Gene3D" id="2.60.120.460">
    <property type="entry name" value="YjbQ-like"/>
    <property type="match status" value="1"/>
</dbReference>